<keyword evidence="3 10" id="KW-0808">Transferase</keyword>
<feature type="non-terminal residue" evidence="12">
    <location>
        <position position="1"/>
    </location>
</feature>
<evidence type="ECO:0000256" key="10">
    <source>
        <dbReference type="RuleBase" id="RU361115"/>
    </source>
</evidence>
<comment type="catalytic activity">
    <reaction evidence="10">
        <text>a very-long-chain acyl-CoA + malonyl-CoA + H(+) = a very-long-chain 3-oxoacyl-CoA + CO2 + CoA</text>
        <dbReference type="Rhea" id="RHEA:32727"/>
        <dbReference type="ChEBI" id="CHEBI:15378"/>
        <dbReference type="ChEBI" id="CHEBI:16526"/>
        <dbReference type="ChEBI" id="CHEBI:57287"/>
        <dbReference type="ChEBI" id="CHEBI:57384"/>
        <dbReference type="ChEBI" id="CHEBI:90725"/>
        <dbReference type="ChEBI" id="CHEBI:90736"/>
        <dbReference type="EC" id="2.3.1.199"/>
    </reaction>
</comment>
<dbReference type="OrthoDB" id="434092at2759"/>
<evidence type="ECO:0000256" key="1">
    <source>
        <dbReference type="ARBA" id="ARBA00004141"/>
    </source>
</evidence>
<evidence type="ECO:0000313" key="13">
    <source>
        <dbReference type="Proteomes" id="UP000499080"/>
    </source>
</evidence>
<evidence type="ECO:0000256" key="11">
    <source>
        <dbReference type="SAM" id="MobiDB-lite"/>
    </source>
</evidence>
<keyword evidence="2 10" id="KW-0444">Lipid biosynthesis</keyword>
<dbReference type="GO" id="GO:0009922">
    <property type="term" value="F:fatty acid elongase activity"/>
    <property type="evidence" value="ECO:0007669"/>
    <property type="project" value="UniProtKB-EC"/>
</dbReference>
<dbReference type="AlphaFoldDB" id="A0A4Y2MIC5"/>
<protein>
    <recommendedName>
        <fullName evidence="10">Elongation of very long chain fatty acids protein</fullName>
        <ecNumber evidence="10">2.3.1.199</ecNumber>
    </recommendedName>
    <alternativeName>
        <fullName evidence="10">Very-long-chain 3-oxoacyl-CoA synthase</fullName>
    </alternativeName>
</protein>
<dbReference type="GO" id="GO:0030148">
    <property type="term" value="P:sphingolipid biosynthetic process"/>
    <property type="evidence" value="ECO:0007669"/>
    <property type="project" value="TreeGrafter"/>
</dbReference>
<reference evidence="12 13" key="1">
    <citation type="journal article" date="2019" name="Sci. Rep.">
        <title>Orb-weaving spider Araneus ventricosus genome elucidates the spidroin gene catalogue.</title>
        <authorList>
            <person name="Kono N."/>
            <person name="Nakamura H."/>
            <person name="Ohtoshi R."/>
            <person name="Moran D.A.P."/>
            <person name="Shinohara A."/>
            <person name="Yoshida Y."/>
            <person name="Fujiwara M."/>
            <person name="Mori M."/>
            <person name="Tomita M."/>
            <person name="Arakawa K."/>
        </authorList>
    </citation>
    <scope>NUCLEOTIDE SEQUENCE [LARGE SCALE GENOMIC DNA]</scope>
</reference>
<dbReference type="EC" id="2.3.1.199" evidence="10"/>
<dbReference type="PANTHER" id="PTHR11157">
    <property type="entry name" value="FATTY ACID ACYL TRANSFERASE-RELATED"/>
    <property type="match status" value="1"/>
</dbReference>
<feature type="compositionally biased region" description="Polar residues" evidence="11">
    <location>
        <begin position="155"/>
        <end position="164"/>
    </location>
</feature>
<dbReference type="Proteomes" id="UP000499080">
    <property type="component" value="Unassembled WGS sequence"/>
</dbReference>
<dbReference type="EMBL" id="BGPR01007345">
    <property type="protein sequence ID" value="GBN26140.1"/>
    <property type="molecule type" value="Genomic_DNA"/>
</dbReference>
<keyword evidence="4 10" id="KW-0812">Transmembrane</keyword>
<keyword evidence="9 10" id="KW-0275">Fatty acid biosynthesis</keyword>
<feature type="transmembrane region" description="Helical" evidence="10">
    <location>
        <begin position="126"/>
        <end position="145"/>
    </location>
</feature>
<name>A0A4Y2MIC5_ARAVE</name>
<evidence type="ECO:0000256" key="9">
    <source>
        <dbReference type="ARBA" id="ARBA00023160"/>
    </source>
</evidence>
<evidence type="ECO:0000256" key="4">
    <source>
        <dbReference type="ARBA" id="ARBA00022692"/>
    </source>
</evidence>
<feature type="transmembrane region" description="Helical" evidence="10">
    <location>
        <begin position="6"/>
        <end position="24"/>
    </location>
</feature>
<feature type="transmembrane region" description="Helical" evidence="10">
    <location>
        <begin position="62"/>
        <end position="81"/>
    </location>
</feature>
<keyword evidence="5 10" id="KW-0276">Fatty acid metabolism</keyword>
<evidence type="ECO:0000256" key="3">
    <source>
        <dbReference type="ARBA" id="ARBA00022679"/>
    </source>
</evidence>
<organism evidence="12 13">
    <name type="scientific">Araneus ventricosus</name>
    <name type="common">Orbweaver spider</name>
    <name type="synonym">Epeira ventricosa</name>
    <dbReference type="NCBI Taxonomy" id="182803"/>
    <lineage>
        <taxon>Eukaryota</taxon>
        <taxon>Metazoa</taxon>
        <taxon>Ecdysozoa</taxon>
        <taxon>Arthropoda</taxon>
        <taxon>Chelicerata</taxon>
        <taxon>Arachnida</taxon>
        <taxon>Araneae</taxon>
        <taxon>Araneomorphae</taxon>
        <taxon>Entelegynae</taxon>
        <taxon>Araneoidea</taxon>
        <taxon>Araneidae</taxon>
        <taxon>Araneus</taxon>
    </lineage>
</organism>
<gene>
    <name evidence="12" type="primary">ELOVL4_5</name>
    <name evidence="12" type="ORF">AVEN_181001_1</name>
</gene>
<dbReference type="GO" id="GO:0005789">
    <property type="term" value="C:endoplasmic reticulum membrane"/>
    <property type="evidence" value="ECO:0007669"/>
    <property type="project" value="TreeGrafter"/>
</dbReference>
<comment type="subcellular location">
    <subcellularLocation>
        <location evidence="1">Membrane</location>
        <topology evidence="1">Multi-pass membrane protein</topology>
    </subcellularLocation>
</comment>
<feature type="compositionally biased region" description="Basic residues" evidence="11">
    <location>
        <begin position="165"/>
        <end position="175"/>
    </location>
</feature>
<evidence type="ECO:0000313" key="12">
    <source>
        <dbReference type="EMBL" id="GBN26140.1"/>
    </source>
</evidence>
<dbReference type="GO" id="GO:0042761">
    <property type="term" value="P:very long-chain fatty acid biosynthetic process"/>
    <property type="evidence" value="ECO:0007669"/>
    <property type="project" value="TreeGrafter"/>
</dbReference>
<dbReference type="GO" id="GO:0034625">
    <property type="term" value="P:fatty acid elongation, monounsaturated fatty acid"/>
    <property type="evidence" value="ECO:0007669"/>
    <property type="project" value="TreeGrafter"/>
</dbReference>
<accession>A0A4Y2MIC5</accession>
<comment type="similarity">
    <text evidence="10">Belongs to the ELO family.</text>
</comment>
<keyword evidence="8 10" id="KW-0472">Membrane</keyword>
<keyword evidence="13" id="KW-1185">Reference proteome</keyword>
<dbReference type="PANTHER" id="PTHR11157:SF126">
    <property type="entry name" value="ELONGATION OF VERY LONG CHAIN FATTY ACIDS PROTEIN"/>
    <property type="match status" value="1"/>
</dbReference>
<evidence type="ECO:0000256" key="5">
    <source>
        <dbReference type="ARBA" id="ARBA00022832"/>
    </source>
</evidence>
<feature type="region of interest" description="Disordered" evidence="11">
    <location>
        <begin position="155"/>
        <end position="202"/>
    </location>
</feature>
<dbReference type="Pfam" id="PF01151">
    <property type="entry name" value="ELO"/>
    <property type="match status" value="1"/>
</dbReference>
<sequence length="202" mass="23171">VANVAWVIYALKYLEFADTIFFVLRKKDKLITNLHVIHHAALPVIGWVFIRTETSGFQFFPAGLNSFIHVIMYTYYGLAAMGPELRKYLWWKVYLTQLQMLQFVVIILFVIVIVPLSGCQTTQHGIYIEIIAALVFLALFYNFYVKTYKKKPLKQQNGEVQNSKSHAHSNGKSHSFHHDQNGTGYRNGVGLSNGTGSEIRRR</sequence>
<evidence type="ECO:0000256" key="7">
    <source>
        <dbReference type="ARBA" id="ARBA00023098"/>
    </source>
</evidence>
<feature type="transmembrane region" description="Helical" evidence="10">
    <location>
        <begin position="31"/>
        <end position="50"/>
    </location>
</feature>
<comment type="caution">
    <text evidence="12">The sequence shown here is derived from an EMBL/GenBank/DDBJ whole genome shotgun (WGS) entry which is preliminary data.</text>
</comment>
<evidence type="ECO:0000256" key="2">
    <source>
        <dbReference type="ARBA" id="ARBA00022516"/>
    </source>
</evidence>
<evidence type="ECO:0000256" key="8">
    <source>
        <dbReference type="ARBA" id="ARBA00023136"/>
    </source>
</evidence>
<keyword evidence="6 10" id="KW-1133">Transmembrane helix</keyword>
<feature type="transmembrane region" description="Helical" evidence="10">
    <location>
        <begin position="93"/>
        <end position="114"/>
    </location>
</feature>
<keyword evidence="7 10" id="KW-0443">Lipid metabolism</keyword>
<proteinExistence type="inferred from homology"/>
<evidence type="ECO:0000256" key="6">
    <source>
        <dbReference type="ARBA" id="ARBA00022989"/>
    </source>
</evidence>
<dbReference type="InterPro" id="IPR002076">
    <property type="entry name" value="ELO_fam"/>
</dbReference>
<dbReference type="GO" id="GO:0019367">
    <property type="term" value="P:fatty acid elongation, saturated fatty acid"/>
    <property type="evidence" value="ECO:0007669"/>
    <property type="project" value="TreeGrafter"/>
</dbReference>
<dbReference type="GO" id="GO:0034626">
    <property type="term" value="P:fatty acid elongation, polyunsaturated fatty acid"/>
    <property type="evidence" value="ECO:0007669"/>
    <property type="project" value="TreeGrafter"/>
</dbReference>